<reference evidence="1 2" key="1">
    <citation type="submission" date="2024-01" db="EMBL/GenBank/DDBJ databases">
        <title>Genome assemblies of Stephania.</title>
        <authorList>
            <person name="Yang L."/>
        </authorList>
    </citation>
    <scope>NUCLEOTIDE SEQUENCE [LARGE SCALE GENOMIC DNA]</scope>
    <source>
        <strain evidence="1">QJT</strain>
        <tissue evidence="1">Leaf</tissue>
    </source>
</reference>
<comment type="caution">
    <text evidence="1">The sequence shown here is derived from an EMBL/GenBank/DDBJ whole genome shotgun (WGS) entry which is preliminary data.</text>
</comment>
<sequence length="66" mass="7585">MSFLQRLFQLVLEVANLLQQGHNMQLNMFVLMVSKQSTIPKLVCQWSLAQVFLLSIKVSLALFSLF</sequence>
<organism evidence="1 2">
    <name type="scientific">Stephania japonica</name>
    <dbReference type="NCBI Taxonomy" id="461633"/>
    <lineage>
        <taxon>Eukaryota</taxon>
        <taxon>Viridiplantae</taxon>
        <taxon>Streptophyta</taxon>
        <taxon>Embryophyta</taxon>
        <taxon>Tracheophyta</taxon>
        <taxon>Spermatophyta</taxon>
        <taxon>Magnoliopsida</taxon>
        <taxon>Ranunculales</taxon>
        <taxon>Menispermaceae</taxon>
        <taxon>Menispermoideae</taxon>
        <taxon>Cissampelideae</taxon>
        <taxon>Stephania</taxon>
    </lineage>
</organism>
<keyword evidence="2" id="KW-1185">Reference proteome</keyword>
<dbReference type="AlphaFoldDB" id="A0AAP0PT52"/>
<dbReference type="EMBL" id="JBBNAE010000001">
    <property type="protein sequence ID" value="KAK9155573.1"/>
    <property type="molecule type" value="Genomic_DNA"/>
</dbReference>
<accession>A0AAP0PT52</accession>
<name>A0AAP0PT52_9MAGN</name>
<proteinExistence type="predicted"/>
<gene>
    <name evidence="1" type="ORF">Sjap_003053</name>
</gene>
<dbReference type="Proteomes" id="UP001417504">
    <property type="component" value="Unassembled WGS sequence"/>
</dbReference>
<protein>
    <submittedName>
        <fullName evidence="1">Uncharacterized protein</fullName>
    </submittedName>
</protein>
<evidence type="ECO:0000313" key="2">
    <source>
        <dbReference type="Proteomes" id="UP001417504"/>
    </source>
</evidence>
<evidence type="ECO:0000313" key="1">
    <source>
        <dbReference type="EMBL" id="KAK9155573.1"/>
    </source>
</evidence>